<organism evidence="1 2">
    <name type="scientific">Oerskovia jenensis</name>
    <dbReference type="NCBI Taxonomy" id="162169"/>
    <lineage>
        <taxon>Bacteria</taxon>
        <taxon>Bacillati</taxon>
        <taxon>Actinomycetota</taxon>
        <taxon>Actinomycetes</taxon>
        <taxon>Micrococcales</taxon>
        <taxon>Cellulomonadaceae</taxon>
        <taxon>Oerskovia</taxon>
    </lineage>
</organism>
<name>A0ABS2L9T2_9CELL</name>
<accession>A0ABS2L9T2</accession>
<protein>
    <submittedName>
        <fullName evidence="1">Uncharacterized protein</fullName>
    </submittedName>
</protein>
<dbReference type="EMBL" id="JAFBBO010000001">
    <property type="protein sequence ID" value="MBM7477155.1"/>
    <property type="molecule type" value="Genomic_DNA"/>
</dbReference>
<evidence type="ECO:0000313" key="2">
    <source>
        <dbReference type="Proteomes" id="UP000698059"/>
    </source>
</evidence>
<sequence length="178" mass="18833">MSNDLGFGVPMSRRNLTALRSALEALEPGTVVVARFRVTGHGQFTVTGPVWRDLTETVLKVGWWDLTNGKKAEPVAELQSLTTAAEDDASVPDHDDLGPFVAGLEAGDIVAAQSDVEGCGAFAISGGVRRDEHGTRWVLAGHHLTLGDSPAPRRRCLAVEHRADSLVTAAGSHDLFAG</sequence>
<keyword evidence="2" id="KW-1185">Reference proteome</keyword>
<dbReference type="RefSeq" id="WP_205305487.1">
    <property type="nucleotide sequence ID" value="NZ_BAAAVF010000006.1"/>
</dbReference>
<evidence type="ECO:0000313" key="1">
    <source>
        <dbReference type="EMBL" id="MBM7477155.1"/>
    </source>
</evidence>
<proteinExistence type="predicted"/>
<comment type="caution">
    <text evidence="1">The sequence shown here is derived from an EMBL/GenBank/DDBJ whole genome shotgun (WGS) entry which is preliminary data.</text>
</comment>
<dbReference type="Proteomes" id="UP000698059">
    <property type="component" value="Unassembled WGS sequence"/>
</dbReference>
<gene>
    <name evidence="1" type="ORF">JOD49_000075</name>
</gene>
<reference evidence="1 2" key="1">
    <citation type="submission" date="2021-01" db="EMBL/GenBank/DDBJ databases">
        <title>Sequencing the genomes of 1000 actinobacteria strains.</title>
        <authorList>
            <person name="Klenk H.-P."/>
        </authorList>
    </citation>
    <scope>NUCLEOTIDE SEQUENCE [LARGE SCALE GENOMIC DNA]</scope>
    <source>
        <strain evidence="1 2">DSM 46000</strain>
    </source>
</reference>